<dbReference type="Gene3D" id="2.40.180.10">
    <property type="entry name" value="Catalase core domain"/>
    <property type="match status" value="1"/>
</dbReference>
<proteinExistence type="predicted"/>
<dbReference type="Gene3D" id="1.20.245.10">
    <property type="entry name" value="Lipoxygenase-1, Domain 5"/>
    <property type="match status" value="1"/>
</dbReference>
<keyword evidence="3" id="KW-0560">Oxidoreductase</keyword>
<sequence length="663" mass="75619">MKDDFFIYVATGDKKHAGTDANVAIVLHDENGNSTQEIILDNFFKNDFERGHLDVFRVCRSKLGSVGKVGKIELWRDNAGFGSDWYVDKIIVENAKTKEQSVFPILRWIKAGFHYKIKHLDTSLPQCDRHSEQRKMELEDKKKLYQFESKLPGLPVQIKDLPDDELFSFDYLWDITTTKVQLLASGKYASWTTGKWESMEHLRNIYKQGTFPLPQEPYGWKDDLYFGRQRLSNANSTLIKLCTAIPEKIDVTESILEPMLEGNKLQDLLKDKRIYICDLEILDGIKCLDGITLCAPIALLMVDNNKELRPIAIQLYQKPGADNPVFLPTDHPYTWIVAKMWYNNADAAYHQSLTHLGFTHLAMEGVSVATHRNLSQSHPVFKILAPHFLYLLAINTRALQKLLIPGGWVDKSMSTGANGLLELVIRGIKDWRIDVDGTLPEDLKKRGVDDVSALPNYYYRDDALLVYEAIKTYVTKYIDLYYDTTEKIDGDWELQSWAQELSLDKERGGVGLQGVPNGGVLRCKEDIILVINCVIFNCSVTHAAANFLQYEQYALPANYPCMMRGCPPKIKDAIEEKTVVDYLPDKRTTLDIMVVTKILSGRGTNCLGDFEVQYVFDPKAVDIVNQFRADLKVISKTIKDRNKTRKHKYDILDPELIPNAISI</sequence>
<dbReference type="PANTHER" id="PTHR11771">
    <property type="entry name" value="LIPOXYGENASE"/>
    <property type="match status" value="1"/>
</dbReference>
<dbReference type="InterPro" id="IPR020834">
    <property type="entry name" value="LipOase_CS"/>
</dbReference>
<keyword evidence="9" id="KW-1185">Reference proteome</keyword>
<dbReference type="InterPro" id="IPR013819">
    <property type="entry name" value="LipOase_C"/>
</dbReference>
<evidence type="ECO:0000313" key="9">
    <source>
        <dbReference type="Proteomes" id="UP001347796"/>
    </source>
</evidence>
<comment type="caution">
    <text evidence="8">The sequence shown here is derived from an EMBL/GenBank/DDBJ whole genome shotgun (WGS) entry which is preliminary data.</text>
</comment>
<keyword evidence="2" id="KW-0223">Dioxygenase</keyword>
<evidence type="ECO:0000259" key="6">
    <source>
        <dbReference type="PROSITE" id="PS50095"/>
    </source>
</evidence>
<gene>
    <name evidence="8" type="ORF">SNE40_016423</name>
</gene>
<evidence type="ECO:0008006" key="10">
    <source>
        <dbReference type="Google" id="ProtNLM"/>
    </source>
</evidence>
<dbReference type="Proteomes" id="UP001347796">
    <property type="component" value="Unassembled WGS sequence"/>
</dbReference>
<dbReference type="PROSITE" id="PS51393">
    <property type="entry name" value="LIPOXYGENASE_3"/>
    <property type="match status" value="1"/>
</dbReference>
<dbReference type="InterPro" id="IPR001024">
    <property type="entry name" value="PLAT/LH2_dom"/>
</dbReference>
<dbReference type="GO" id="GO:0034440">
    <property type="term" value="P:lipid oxidation"/>
    <property type="evidence" value="ECO:0007669"/>
    <property type="project" value="InterPro"/>
</dbReference>
<evidence type="ECO:0000313" key="8">
    <source>
        <dbReference type="EMBL" id="KAK6172845.1"/>
    </source>
</evidence>
<dbReference type="GO" id="GO:0016702">
    <property type="term" value="F:oxidoreductase activity, acting on single donors with incorporation of molecular oxygen, incorporation of two atoms of oxygen"/>
    <property type="evidence" value="ECO:0007669"/>
    <property type="project" value="InterPro"/>
</dbReference>
<dbReference type="EMBL" id="JAZGQO010000011">
    <property type="protein sequence ID" value="KAK6172845.1"/>
    <property type="molecule type" value="Genomic_DNA"/>
</dbReference>
<evidence type="ECO:0000256" key="1">
    <source>
        <dbReference type="ARBA" id="ARBA00022723"/>
    </source>
</evidence>
<dbReference type="GO" id="GO:0046872">
    <property type="term" value="F:metal ion binding"/>
    <property type="evidence" value="ECO:0007669"/>
    <property type="project" value="UniProtKB-KW"/>
</dbReference>
<evidence type="ECO:0000259" key="7">
    <source>
        <dbReference type="PROSITE" id="PS51393"/>
    </source>
</evidence>
<evidence type="ECO:0000256" key="2">
    <source>
        <dbReference type="ARBA" id="ARBA00022964"/>
    </source>
</evidence>
<dbReference type="SUPFAM" id="SSF49723">
    <property type="entry name" value="Lipase/lipooxygenase domain (PLAT/LH2 domain)"/>
    <property type="match status" value="1"/>
</dbReference>
<accession>A0AAN8PNJ0</accession>
<feature type="domain" description="PLAT" evidence="6">
    <location>
        <begin position="3"/>
        <end position="123"/>
    </location>
</feature>
<dbReference type="AlphaFoldDB" id="A0AAN8PNJ0"/>
<dbReference type="PRINTS" id="PR00087">
    <property type="entry name" value="LIPOXYGENASE"/>
</dbReference>
<dbReference type="SUPFAM" id="SSF48484">
    <property type="entry name" value="Lipoxigenase"/>
    <property type="match status" value="1"/>
</dbReference>
<dbReference type="PROSITE" id="PS50095">
    <property type="entry name" value="PLAT"/>
    <property type="match status" value="1"/>
</dbReference>
<organism evidence="8 9">
    <name type="scientific">Patella caerulea</name>
    <name type="common">Rayed Mediterranean limpet</name>
    <dbReference type="NCBI Taxonomy" id="87958"/>
    <lineage>
        <taxon>Eukaryota</taxon>
        <taxon>Metazoa</taxon>
        <taxon>Spiralia</taxon>
        <taxon>Lophotrochozoa</taxon>
        <taxon>Mollusca</taxon>
        <taxon>Gastropoda</taxon>
        <taxon>Patellogastropoda</taxon>
        <taxon>Patelloidea</taxon>
        <taxon>Patellidae</taxon>
        <taxon>Patella</taxon>
    </lineage>
</organism>
<dbReference type="Gene3D" id="3.10.450.60">
    <property type="match status" value="1"/>
</dbReference>
<evidence type="ECO:0000256" key="4">
    <source>
        <dbReference type="ARBA" id="ARBA00023098"/>
    </source>
</evidence>
<protein>
    <recommendedName>
        <fullName evidence="10">Arachidonate 5-lipoxygenase</fullName>
    </recommendedName>
</protein>
<keyword evidence="4" id="KW-0443">Lipid metabolism</keyword>
<feature type="domain" description="Lipoxygenase" evidence="7">
    <location>
        <begin position="117"/>
        <end position="663"/>
    </location>
</feature>
<dbReference type="InterPro" id="IPR036392">
    <property type="entry name" value="PLAT/LH2_dom_sf"/>
</dbReference>
<dbReference type="InterPro" id="IPR036226">
    <property type="entry name" value="LipOase_C_sf"/>
</dbReference>
<dbReference type="InterPro" id="IPR000907">
    <property type="entry name" value="LipOase"/>
</dbReference>
<comment type="caution">
    <text evidence="5">Lacks conserved residue(s) required for the propagation of feature annotation.</text>
</comment>
<keyword evidence="1" id="KW-0479">Metal-binding</keyword>
<evidence type="ECO:0000256" key="3">
    <source>
        <dbReference type="ARBA" id="ARBA00023002"/>
    </source>
</evidence>
<dbReference type="Pfam" id="PF00305">
    <property type="entry name" value="Lipoxygenase"/>
    <property type="match status" value="1"/>
</dbReference>
<evidence type="ECO:0000256" key="5">
    <source>
        <dbReference type="PROSITE-ProRule" id="PRU00152"/>
    </source>
</evidence>
<reference evidence="8 9" key="1">
    <citation type="submission" date="2024-01" db="EMBL/GenBank/DDBJ databases">
        <title>The genome of the rayed Mediterranean limpet Patella caerulea (Linnaeus, 1758).</title>
        <authorList>
            <person name="Anh-Thu Weber A."/>
            <person name="Halstead-Nussloch G."/>
        </authorList>
    </citation>
    <scope>NUCLEOTIDE SEQUENCE [LARGE SCALE GENOMIC DNA]</scope>
    <source>
        <strain evidence="8">AATW-2023a</strain>
        <tissue evidence="8">Whole specimen</tissue>
    </source>
</reference>
<name>A0AAN8PNJ0_PATCE</name>
<dbReference type="Pfam" id="PF01477">
    <property type="entry name" value="PLAT"/>
    <property type="match status" value="1"/>
</dbReference>
<dbReference type="PROSITE" id="PS00081">
    <property type="entry name" value="LIPOXYGENASE_2"/>
    <property type="match status" value="1"/>
</dbReference>